<sequence>MYERIIGQTLSRMTKILLAPTIPLQYFLDAPGVTHVHCLEAAYKILKSDGKELTASLFELYHTELTGGLYWADRGWKNINHFYSHPNKQGISGWPDATAECQYYFNKAISFLPRDIAKGMFFFGAALHLVQDMCVPHHSLGILFDGHKEFEAWASQNWSRFPVECGMYLPFSHPAQWIDYNAQQSLPLFSLVSQKDGCSEESYEKASKVLIPLTISTTAGFLEFAVKLFDDRRLRNDAREHC</sequence>
<evidence type="ECO:0000256" key="4">
    <source>
        <dbReference type="ARBA" id="ARBA00022723"/>
    </source>
</evidence>
<keyword evidence="7" id="KW-0862">Zinc</keyword>
<dbReference type="InterPro" id="IPR001531">
    <property type="entry name" value="Zn_PLipaseC"/>
</dbReference>
<dbReference type="SUPFAM" id="SSF48537">
    <property type="entry name" value="Phospholipase C/P1 nuclease"/>
    <property type="match status" value="1"/>
</dbReference>
<dbReference type="Proteomes" id="UP000005262">
    <property type="component" value="Chromosome"/>
</dbReference>
<evidence type="ECO:0000256" key="8">
    <source>
        <dbReference type="ARBA" id="ARBA00031285"/>
    </source>
</evidence>
<evidence type="ECO:0000256" key="2">
    <source>
        <dbReference type="ARBA" id="ARBA00018391"/>
    </source>
</evidence>
<keyword evidence="6" id="KW-0378">Hydrolase</keyword>
<dbReference type="AlphaFoldDB" id="J7J0D6"/>
<dbReference type="InterPro" id="IPR029002">
    <property type="entry name" value="PLPC/GPLD1"/>
</dbReference>
<dbReference type="KEGG" id="dmi:Desmer_2498"/>
<dbReference type="EMBL" id="CP003629">
    <property type="protein sequence ID" value="AFQ44416.1"/>
    <property type="molecule type" value="Genomic_DNA"/>
</dbReference>
<dbReference type="Pfam" id="PF00882">
    <property type="entry name" value="Zn_dep_PLPC"/>
    <property type="match status" value="1"/>
</dbReference>
<dbReference type="EC" id="3.1.4.3" evidence="1"/>
<gene>
    <name evidence="10" type="ordered locus">Desmer_2498</name>
</gene>
<dbReference type="RefSeq" id="WP_014903329.1">
    <property type="nucleotide sequence ID" value="NC_018515.1"/>
</dbReference>
<dbReference type="Gene3D" id="1.10.575.10">
    <property type="entry name" value="P1 Nuclease"/>
    <property type="match status" value="1"/>
</dbReference>
<dbReference type="STRING" id="768704.Desmer_2498"/>
<evidence type="ECO:0000256" key="5">
    <source>
        <dbReference type="ARBA" id="ARBA00022729"/>
    </source>
</evidence>
<reference evidence="10 11" key="1">
    <citation type="journal article" date="2012" name="J. Bacteriol.">
        <title>Complete genome sequences of Desulfosporosinus orientis DSM765T, Desulfosporosinus youngiae DSM17734T, Desulfosporosinus meridiei DSM13257T, and Desulfosporosinus acidiphilus DSM22704T.</title>
        <authorList>
            <person name="Pester M."/>
            <person name="Brambilla E."/>
            <person name="Alazard D."/>
            <person name="Rattei T."/>
            <person name="Weinmaier T."/>
            <person name="Han J."/>
            <person name="Lucas S."/>
            <person name="Lapidus A."/>
            <person name="Cheng J.F."/>
            <person name="Goodwin L."/>
            <person name="Pitluck S."/>
            <person name="Peters L."/>
            <person name="Ovchinnikova G."/>
            <person name="Teshima H."/>
            <person name="Detter J.C."/>
            <person name="Han C.S."/>
            <person name="Tapia R."/>
            <person name="Land M.L."/>
            <person name="Hauser L."/>
            <person name="Kyrpides N.C."/>
            <person name="Ivanova N.N."/>
            <person name="Pagani I."/>
            <person name="Huntmann M."/>
            <person name="Wei C.L."/>
            <person name="Davenport K.W."/>
            <person name="Daligault H."/>
            <person name="Chain P.S."/>
            <person name="Chen A."/>
            <person name="Mavromatis K."/>
            <person name="Markowitz V."/>
            <person name="Szeto E."/>
            <person name="Mikhailova N."/>
            <person name="Pati A."/>
            <person name="Wagner M."/>
            <person name="Woyke T."/>
            <person name="Ollivier B."/>
            <person name="Klenk H.P."/>
            <person name="Spring S."/>
            <person name="Loy A."/>
        </authorList>
    </citation>
    <scope>NUCLEOTIDE SEQUENCE [LARGE SCALE GENOMIC DNA]</scope>
    <source>
        <strain evidence="11">ATCC BAA-275 / DSM 13257 / NCIMB 13706 / S10</strain>
    </source>
</reference>
<keyword evidence="3" id="KW-0964">Secreted</keyword>
<evidence type="ECO:0000256" key="7">
    <source>
        <dbReference type="ARBA" id="ARBA00022833"/>
    </source>
</evidence>
<feature type="domain" description="Zn-dependent PLC" evidence="9">
    <location>
        <begin position="21"/>
        <end position="236"/>
    </location>
</feature>
<evidence type="ECO:0000313" key="10">
    <source>
        <dbReference type="EMBL" id="AFQ44416.1"/>
    </source>
</evidence>
<organism evidence="10 11">
    <name type="scientific">Desulfosporosinus meridiei (strain ATCC BAA-275 / DSM 13257 / KCTC 12902 / NCIMB 13706 / S10)</name>
    <dbReference type="NCBI Taxonomy" id="768704"/>
    <lineage>
        <taxon>Bacteria</taxon>
        <taxon>Bacillati</taxon>
        <taxon>Bacillota</taxon>
        <taxon>Clostridia</taxon>
        <taxon>Eubacteriales</taxon>
        <taxon>Desulfitobacteriaceae</taxon>
        <taxon>Desulfosporosinus</taxon>
    </lineage>
</organism>
<dbReference type="CDD" id="cd11009">
    <property type="entry name" value="Zn_dep_PLPC"/>
    <property type="match status" value="1"/>
</dbReference>
<protein>
    <recommendedName>
        <fullName evidence="2">Phospholipase C</fullName>
        <ecNumber evidence="1">3.1.4.3</ecNumber>
    </recommendedName>
    <alternativeName>
        <fullName evidence="8">Phosphatidylcholine cholinephosphohydrolase</fullName>
    </alternativeName>
</protein>
<name>J7J0D6_DESMD</name>
<dbReference type="SMART" id="SM00770">
    <property type="entry name" value="Zn_dep_PLPC"/>
    <property type="match status" value="1"/>
</dbReference>
<dbReference type="GO" id="GO:0034480">
    <property type="term" value="F:phosphatidylcholine phospholipase C activity"/>
    <property type="evidence" value="ECO:0007669"/>
    <property type="project" value="UniProtKB-EC"/>
</dbReference>
<evidence type="ECO:0000313" key="11">
    <source>
        <dbReference type="Proteomes" id="UP000005262"/>
    </source>
</evidence>
<evidence type="ECO:0000256" key="6">
    <source>
        <dbReference type="ARBA" id="ARBA00022801"/>
    </source>
</evidence>
<evidence type="ECO:0000256" key="1">
    <source>
        <dbReference type="ARBA" id="ARBA00012018"/>
    </source>
</evidence>
<keyword evidence="11" id="KW-1185">Reference proteome</keyword>
<dbReference type="eggNOG" id="ENOG5032CXY">
    <property type="taxonomic scope" value="Bacteria"/>
</dbReference>
<accession>J7J0D6</accession>
<keyword evidence="5" id="KW-0732">Signal</keyword>
<proteinExistence type="predicted"/>
<dbReference type="InterPro" id="IPR008947">
    <property type="entry name" value="PLipase_C/P1_nuclease_dom_sf"/>
</dbReference>
<keyword evidence="4" id="KW-0479">Metal-binding</keyword>
<dbReference type="GO" id="GO:0008270">
    <property type="term" value="F:zinc ion binding"/>
    <property type="evidence" value="ECO:0007669"/>
    <property type="project" value="InterPro"/>
</dbReference>
<reference evidence="11" key="2">
    <citation type="submission" date="2012-08" db="EMBL/GenBank/DDBJ databases">
        <title>Finished genome of Desulfosporosinus meridiei DSM 13257.</title>
        <authorList>
            <person name="Huntemann M."/>
            <person name="Wei C.-L."/>
            <person name="Han J."/>
            <person name="Detter J.C."/>
            <person name="Han C."/>
            <person name="Davenport K."/>
            <person name="Daligault H."/>
            <person name="Erkkila T."/>
            <person name="Gu W."/>
            <person name="Munk A.C.C."/>
            <person name="Teshima H."/>
            <person name="Xu Y."/>
            <person name="Chain P."/>
            <person name="Tapia R."/>
            <person name="Chen A."/>
            <person name="Krypides N."/>
            <person name="Mavromatis K."/>
            <person name="Markowitz V."/>
            <person name="Szeto E."/>
            <person name="Ivanova N."/>
            <person name="Mikhailova N."/>
            <person name="Ovchinnikova G."/>
            <person name="Pagani I."/>
            <person name="Pati A."/>
            <person name="Goodwin L."/>
            <person name="Peters L."/>
            <person name="Pitluck S."/>
            <person name="Woyke T."/>
            <person name="Pester M."/>
            <person name="Spring S."/>
            <person name="Ollivier B."/>
            <person name="Rattei T."/>
            <person name="Klenk H.-P."/>
            <person name="Wagner M."/>
            <person name="Loy A."/>
        </authorList>
    </citation>
    <scope>NUCLEOTIDE SEQUENCE [LARGE SCALE GENOMIC DNA]</scope>
    <source>
        <strain evidence="11">ATCC BAA-275 / DSM 13257 / NCIMB 13706 / S10</strain>
    </source>
</reference>
<evidence type="ECO:0000259" key="9">
    <source>
        <dbReference type="PROSITE" id="PS51346"/>
    </source>
</evidence>
<dbReference type="HOGENOM" id="CLU_100197_0_0_9"/>
<dbReference type="PROSITE" id="PS51346">
    <property type="entry name" value="PROKAR_ZN_DEPEND_PLPC_2"/>
    <property type="match status" value="1"/>
</dbReference>
<dbReference type="OrthoDB" id="1677163at2"/>
<evidence type="ECO:0000256" key="3">
    <source>
        <dbReference type="ARBA" id="ARBA00022525"/>
    </source>
</evidence>